<comment type="caution">
    <text evidence="1">The sequence shown here is derived from an EMBL/GenBank/DDBJ whole genome shotgun (WGS) entry which is preliminary data.</text>
</comment>
<dbReference type="RefSeq" id="WP_153819346.1">
    <property type="nucleotide sequence ID" value="NZ_WJIE01000003.1"/>
</dbReference>
<evidence type="ECO:0000313" key="1">
    <source>
        <dbReference type="EMBL" id="MRG92471.1"/>
    </source>
</evidence>
<dbReference type="OrthoDB" id="9821476at2"/>
<reference evidence="1 2" key="1">
    <citation type="submission" date="2019-10" db="EMBL/GenBank/DDBJ databases">
        <title>A soil myxobacterium in the family Polyangiaceae.</title>
        <authorList>
            <person name="Li Y."/>
            <person name="Wang J."/>
        </authorList>
    </citation>
    <scope>NUCLEOTIDE SEQUENCE [LARGE SCALE GENOMIC DNA]</scope>
    <source>
        <strain evidence="1 2">DSM 14734</strain>
    </source>
</reference>
<sequence>MQTGKAARLALVGLAWGLVAIGCQFVAGIAGLEGTEQACNEEDCGTYACNAEATACNTSCTRMTGGCREDAVCAAPMGQPGFCHECGWSAMLGVCPSGACDSCAGNVCARVCDEPDECMSVDADAGPLTIPLDTRAAPARLECRDQCHDVLVSCAGGAPCEVVCEEGGCQNMTLRCSPDGACTLVCKGQSCAGVTMLCGDNRCTATCDAAVEIDQVCGGSCDCQAEGCL</sequence>
<dbReference type="AlphaFoldDB" id="A0A6N7PUI2"/>
<gene>
    <name evidence="1" type="ORF">GF068_11110</name>
</gene>
<accession>A0A6N7PUI2</accession>
<dbReference type="PROSITE" id="PS51257">
    <property type="entry name" value="PROKAR_LIPOPROTEIN"/>
    <property type="match status" value="1"/>
</dbReference>
<dbReference type="EMBL" id="WJIE01000003">
    <property type="protein sequence ID" value="MRG92471.1"/>
    <property type="molecule type" value="Genomic_DNA"/>
</dbReference>
<organism evidence="1 2">
    <name type="scientific">Polyangium spumosum</name>
    <dbReference type="NCBI Taxonomy" id="889282"/>
    <lineage>
        <taxon>Bacteria</taxon>
        <taxon>Pseudomonadati</taxon>
        <taxon>Myxococcota</taxon>
        <taxon>Polyangia</taxon>
        <taxon>Polyangiales</taxon>
        <taxon>Polyangiaceae</taxon>
        <taxon>Polyangium</taxon>
    </lineage>
</organism>
<keyword evidence="2" id="KW-1185">Reference proteome</keyword>
<evidence type="ECO:0000313" key="2">
    <source>
        <dbReference type="Proteomes" id="UP000440224"/>
    </source>
</evidence>
<protein>
    <submittedName>
        <fullName evidence="1">Uncharacterized protein</fullName>
    </submittedName>
</protein>
<name>A0A6N7PUI2_9BACT</name>
<proteinExistence type="predicted"/>
<dbReference type="Proteomes" id="UP000440224">
    <property type="component" value="Unassembled WGS sequence"/>
</dbReference>